<keyword evidence="6 8" id="KW-0472">Membrane</keyword>
<dbReference type="EMBL" id="RDQH01000332">
    <property type="protein sequence ID" value="RXH96634.1"/>
    <property type="molecule type" value="Genomic_DNA"/>
</dbReference>
<evidence type="ECO:0000256" key="5">
    <source>
        <dbReference type="ARBA" id="ARBA00022989"/>
    </source>
</evidence>
<feature type="transmembrane region" description="Helical" evidence="8">
    <location>
        <begin position="278"/>
        <end position="294"/>
    </location>
</feature>
<dbReference type="InterPro" id="IPR000620">
    <property type="entry name" value="EamA_dom"/>
</dbReference>
<evidence type="ECO:0000256" key="6">
    <source>
        <dbReference type="ARBA" id="ARBA00023136"/>
    </source>
</evidence>
<evidence type="ECO:0000256" key="3">
    <source>
        <dbReference type="ARBA" id="ARBA00022475"/>
    </source>
</evidence>
<feature type="transmembrane region" description="Helical" evidence="8">
    <location>
        <begin position="141"/>
        <end position="159"/>
    </location>
</feature>
<dbReference type="InterPro" id="IPR037185">
    <property type="entry name" value="EmrE-like"/>
</dbReference>
<keyword evidence="3" id="KW-1003">Cell membrane</keyword>
<dbReference type="Proteomes" id="UP000290289">
    <property type="component" value="Chromosome 6"/>
</dbReference>
<evidence type="ECO:0000256" key="8">
    <source>
        <dbReference type="SAM" id="Phobius"/>
    </source>
</evidence>
<name>A0A498JS33_MALDO</name>
<keyword evidence="4 8" id="KW-0812">Transmembrane</keyword>
<gene>
    <name evidence="10" type="ORF">DVH24_009138</name>
</gene>
<feature type="transmembrane region" description="Helical" evidence="8">
    <location>
        <begin position="411"/>
        <end position="430"/>
    </location>
</feature>
<dbReference type="PANTHER" id="PTHR42920">
    <property type="entry name" value="OS03G0707200 PROTEIN-RELATED"/>
    <property type="match status" value="1"/>
</dbReference>
<evidence type="ECO:0000256" key="7">
    <source>
        <dbReference type="SAM" id="MobiDB-lite"/>
    </source>
</evidence>
<dbReference type="InterPro" id="IPR051258">
    <property type="entry name" value="Diverse_Substrate_Transporter"/>
</dbReference>
<dbReference type="GO" id="GO:0005886">
    <property type="term" value="C:plasma membrane"/>
    <property type="evidence" value="ECO:0007669"/>
    <property type="project" value="UniProtKB-SubCell"/>
</dbReference>
<dbReference type="AlphaFoldDB" id="A0A498JS33"/>
<dbReference type="SUPFAM" id="SSF103481">
    <property type="entry name" value="Multidrug resistance efflux transporter EmrE"/>
    <property type="match status" value="1"/>
</dbReference>
<feature type="transmembrane region" description="Helical" evidence="8">
    <location>
        <begin position="226"/>
        <end position="246"/>
    </location>
</feature>
<feature type="compositionally biased region" description="Basic and acidic residues" evidence="7">
    <location>
        <begin position="75"/>
        <end position="84"/>
    </location>
</feature>
<organism evidence="10 11">
    <name type="scientific">Malus domestica</name>
    <name type="common">Apple</name>
    <name type="synonym">Pyrus malus</name>
    <dbReference type="NCBI Taxonomy" id="3750"/>
    <lineage>
        <taxon>Eukaryota</taxon>
        <taxon>Viridiplantae</taxon>
        <taxon>Streptophyta</taxon>
        <taxon>Embryophyta</taxon>
        <taxon>Tracheophyta</taxon>
        <taxon>Spermatophyta</taxon>
        <taxon>Magnoliopsida</taxon>
        <taxon>eudicotyledons</taxon>
        <taxon>Gunneridae</taxon>
        <taxon>Pentapetalae</taxon>
        <taxon>rosids</taxon>
        <taxon>fabids</taxon>
        <taxon>Rosales</taxon>
        <taxon>Rosaceae</taxon>
        <taxon>Amygdaloideae</taxon>
        <taxon>Maleae</taxon>
        <taxon>Malus</taxon>
    </lineage>
</organism>
<dbReference type="PANTHER" id="PTHR42920:SF10">
    <property type="entry name" value="EAMA DOMAIN-CONTAINING PROTEIN"/>
    <property type="match status" value="1"/>
</dbReference>
<feature type="domain" description="EamA" evidence="9">
    <location>
        <begin position="276"/>
        <end position="427"/>
    </location>
</feature>
<keyword evidence="5 8" id="KW-1133">Transmembrane helix</keyword>
<protein>
    <recommendedName>
        <fullName evidence="9">EamA domain-containing protein</fullName>
    </recommendedName>
</protein>
<reference evidence="10 11" key="1">
    <citation type="submission" date="2018-10" db="EMBL/GenBank/DDBJ databases">
        <title>A high-quality apple genome assembly.</title>
        <authorList>
            <person name="Hu J."/>
        </authorList>
    </citation>
    <scope>NUCLEOTIDE SEQUENCE [LARGE SCALE GENOMIC DNA]</scope>
    <source>
        <strain evidence="11">cv. HFTH1</strain>
        <tissue evidence="10">Young leaf</tissue>
    </source>
</reference>
<dbReference type="STRING" id="3750.A0A498JS33"/>
<evidence type="ECO:0000256" key="2">
    <source>
        <dbReference type="ARBA" id="ARBA00007635"/>
    </source>
</evidence>
<comment type="subcellular location">
    <subcellularLocation>
        <location evidence="1">Cell membrane</location>
        <topology evidence="1">Multi-pass membrane protein</topology>
    </subcellularLocation>
</comment>
<feature type="transmembrane region" description="Helical" evidence="8">
    <location>
        <begin position="387"/>
        <end position="405"/>
    </location>
</feature>
<feature type="transmembrane region" description="Helical" evidence="8">
    <location>
        <begin position="351"/>
        <end position="375"/>
    </location>
</feature>
<keyword evidence="11" id="KW-1185">Reference proteome</keyword>
<dbReference type="Pfam" id="PF00892">
    <property type="entry name" value="EamA"/>
    <property type="match status" value="2"/>
</dbReference>
<feature type="region of interest" description="Disordered" evidence="7">
    <location>
        <begin position="72"/>
        <end position="125"/>
    </location>
</feature>
<feature type="compositionally biased region" description="Basic and acidic residues" evidence="7">
    <location>
        <begin position="91"/>
        <end position="112"/>
    </location>
</feature>
<evidence type="ECO:0000256" key="4">
    <source>
        <dbReference type="ARBA" id="ARBA00022692"/>
    </source>
</evidence>
<evidence type="ECO:0000256" key="1">
    <source>
        <dbReference type="ARBA" id="ARBA00004651"/>
    </source>
</evidence>
<feature type="transmembrane region" description="Helical" evidence="8">
    <location>
        <begin position="165"/>
        <end position="188"/>
    </location>
</feature>
<comment type="caution">
    <text evidence="10">The sequence shown here is derived from an EMBL/GenBank/DDBJ whole genome shotgun (WGS) entry which is preliminary data.</text>
</comment>
<evidence type="ECO:0000313" key="10">
    <source>
        <dbReference type="EMBL" id="RXH96634.1"/>
    </source>
</evidence>
<evidence type="ECO:0000313" key="11">
    <source>
        <dbReference type="Proteomes" id="UP000290289"/>
    </source>
</evidence>
<accession>A0A498JS33</accession>
<proteinExistence type="inferred from homology"/>
<comment type="similarity">
    <text evidence="2">Belongs to the drug/metabolite transporter (DMT) superfamily. Plant drug/metabolite exporter (P-DME) (TC 2.A.7.4) family.</text>
</comment>
<evidence type="ECO:0000259" key="9">
    <source>
        <dbReference type="Pfam" id="PF00892"/>
    </source>
</evidence>
<sequence length="483" mass="53218">MACQSSTIWGTKTESASKISSCFNNSSSVLLFSSAIRNKSRRFLTCSLDPISTSSTTSSSSASQKTTCKNITNRKSLEVQRTKDGASSVLHGDERRQSDKKIKKSKKDETKNGEIMGLKSGSRKRPSSWQKVFFSSKKFRSIMLLNFITIVYASDIPVIKEVEAFMDPAAFSAVRFVMSAIPFLPFVFRSRGDVQTRNSGMELGFWISLGYLLEALGLLTSDAGRASFISLFTVITVPLLDGMLGATIPTRTWFGVLMSALGIAMLECSGSPPNVGDLLNFLSAIFFGIHMLRTEHISRSTKKENFLAILGFEVCVVAMLSTIWVFIGGWFDGTNYSNQSPWTWTELWDWLVVFPWIPAIYTGAFSTGLCLWIEIAAMCDVSATETAIIYGMEPLWGAGFAWFLLGERWGMLGWLGAALVLGGSLLVQIFGSSSPKEFTVAKDGNEKGDLDLQRVPVEHKLQNGLSTSPVVVRSEKNVTDFFK</sequence>
<feature type="transmembrane region" description="Helical" evidence="8">
    <location>
        <begin position="306"/>
        <end position="331"/>
    </location>
</feature>
<feature type="domain" description="EamA" evidence="9">
    <location>
        <begin position="143"/>
        <end position="266"/>
    </location>
</feature>